<reference evidence="2 3" key="1">
    <citation type="submission" date="2019-03" db="EMBL/GenBank/DDBJ databases">
        <authorList>
            <person name="Kim M.K.M."/>
        </authorList>
    </citation>
    <scope>NUCLEOTIDE SEQUENCE [LARGE SCALE GENOMIC DNA]</scope>
    <source>
        <strain evidence="2 3">17J68-15</strain>
    </source>
</reference>
<evidence type="ECO:0000313" key="2">
    <source>
        <dbReference type="EMBL" id="TCZ67341.1"/>
    </source>
</evidence>
<evidence type="ECO:0008006" key="4">
    <source>
        <dbReference type="Google" id="ProtNLM"/>
    </source>
</evidence>
<evidence type="ECO:0000256" key="1">
    <source>
        <dbReference type="SAM" id="Phobius"/>
    </source>
</evidence>
<accession>A0A4R4DWU3</accession>
<dbReference type="Proteomes" id="UP000295164">
    <property type="component" value="Unassembled WGS sequence"/>
</dbReference>
<dbReference type="OrthoDB" id="680459at2"/>
<evidence type="ECO:0000313" key="3">
    <source>
        <dbReference type="Proteomes" id="UP000295164"/>
    </source>
</evidence>
<feature type="transmembrane region" description="Helical" evidence="1">
    <location>
        <begin position="94"/>
        <end position="113"/>
    </location>
</feature>
<comment type="caution">
    <text evidence="2">The sequence shown here is derived from an EMBL/GenBank/DDBJ whole genome shotgun (WGS) entry which is preliminary data.</text>
</comment>
<sequence length="119" mass="13538">MNERLKDILSSLHSEVDQETLLRYLEGHLAPERQHELEAQLLDNDFEADALEGLQALPDSGKLPGIVDALNHDLRKKTQKRRSRRGKTARIEPWLLLTLVTVLLLVIVAFLVVRLRAGQ</sequence>
<gene>
    <name evidence="2" type="ORF">E0486_15665</name>
</gene>
<dbReference type="RefSeq" id="WP_131853475.1">
    <property type="nucleotide sequence ID" value="NZ_SKFH01000035.1"/>
</dbReference>
<keyword evidence="1" id="KW-0812">Transmembrane</keyword>
<keyword evidence="1" id="KW-1133">Transmembrane helix</keyword>
<dbReference type="AlphaFoldDB" id="A0A4R4DWU3"/>
<dbReference type="EMBL" id="SKFH01000035">
    <property type="protein sequence ID" value="TCZ67341.1"/>
    <property type="molecule type" value="Genomic_DNA"/>
</dbReference>
<keyword evidence="3" id="KW-1185">Reference proteome</keyword>
<proteinExistence type="predicted"/>
<protein>
    <recommendedName>
        <fullName evidence="4">Zf-HC2 domain-containing protein</fullName>
    </recommendedName>
</protein>
<keyword evidence="1" id="KW-0472">Membrane</keyword>
<organism evidence="2 3">
    <name type="scientific">Flaviaesturariibacter aridisoli</name>
    <dbReference type="NCBI Taxonomy" id="2545761"/>
    <lineage>
        <taxon>Bacteria</taxon>
        <taxon>Pseudomonadati</taxon>
        <taxon>Bacteroidota</taxon>
        <taxon>Chitinophagia</taxon>
        <taxon>Chitinophagales</taxon>
        <taxon>Chitinophagaceae</taxon>
        <taxon>Flaviaestuariibacter</taxon>
    </lineage>
</organism>
<name>A0A4R4DWU3_9BACT</name>